<evidence type="ECO:0000313" key="21">
    <source>
        <dbReference type="Proteomes" id="UP000261187"/>
    </source>
</evidence>
<keyword evidence="2" id="KW-0560">Oxidoreductase</keyword>
<dbReference type="EMBL" id="QSSA01000001">
    <property type="protein sequence ID" value="RGL64648.1"/>
    <property type="molecule type" value="Genomic_DNA"/>
</dbReference>
<dbReference type="EMBL" id="VUNF01000005">
    <property type="protein sequence ID" value="MST76947.1"/>
    <property type="molecule type" value="Genomic_DNA"/>
</dbReference>
<dbReference type="EMBL" id="VZBZ01000183">
    <property type="protein sequence ID" value="MQN79365.1"/>
    <property type="molecule type" value="Genomic_DNA"/>
</dbReference>
<dbReference type="EMBL" id="JAHOEP010000014">
    <property type="protein sequence ID" value="MBV3408115.1"/>
    <property type="molecule type" value="Genomic_DNA"/>
</dbReference>
<keyword evidence="3" id="KW-0028">Amino-acid biosynthesis</keyword>
<evidence type="ECO:0000259" key="4">
    <source>
        <dbReference type="Pfam" id="PF08501"/>
    </source>
</evidence>
<dbReference type="GO" id="GO:0005829">
    <property type="term" value="C:cytosol"/>
    <property type="evidence" value="ECO:0007669"/>
    <property type="project" value="TreeGrafter"/>
</dbReference>
<evidence type="ECO:0000256" key="3">
    <source>
        <dbReference type="ARBA" id="ARBA00023141"/>
    </source>
</evidence>
<dbReference type="SUPFAM" id="SSF51735">
    <property type="entry name" value="NAD(P)-binding Rossmann-fold domains"/>
    <property type="match status" value="1"/>
</dbReference>
<reference evidence="8" key="7">
    <citation type="submission" date="2022-11" db="EMBL/GenBank/DDBJ databases">
        <title>Genomic repertoires linked with pathogenic potency of arthritogenic Prevotella copri isolated from the gut of rheumatoid arthritis patients.</title>
        <authorList>
            <person name="Nii T."/>
            <person name="Maeda Y."/>
            <person name="Motooka D."/>
            <person name="Naito M."/>
            <person name="Matsumoto Y."/>
            <person name="Ogawa T."/>
            <person name="Oguro-Igashira E."/>
            <person name="Kishikawa T."/>
            <person name="Yamashita M."/>
            <person name="Koizumi S."/>
            <person name="Kurakawa T."/>
            <person name="Okumura R."/>
            <person name="Kayama H."/>
            <person name="Murakami M."/>
            <person name="Sakaguchi T."/>
            <person name="Das B."/>
            <person name="Nakamura S."/>
            <person name="Okada Y."/>
            <person name="Kumanogoh A."/>
            <person name="Takeda K."/>
        </authorList>
    </citation>
    <scope>NUCLEOTIDE SEQUENCE</scope>
    <source>
        <strain evidence="8">H019-1</strain>
        <strain evidence="9">RA-N001-16</strain>
    </source>
</reference>
<evidence type="ECO:0000313" key="12">
    <source>
        <dbReference type="EMBL" id="MQN84738.1"/>
    </source>
</evidence>
<evidence type="ECO:0000313" key="7">
    <source>
        <dbReference type="EMBL" id="MCP9549305.1"/>
    </source>
</evidence>
<dbReference type="CDD" id="cd01065">
    <property type="entry name" value="NAD_bind_Shikimate_DH"/>
    <property type="match status" value="1"/>
</dbReference>
<proteinExistence type="predicted"/>
<comment type="caution">
    <text evidence="15">The sequence shown here is derived from an EMBL/GenBank/DDBJ whole genome shotgun (WGS) entry which is preliminary data.</text>
</comment>
<dbReference type="GO" id="GO:0050661">
    <property type="term" value="F:NADP binding"/>
    <property type="evidence" value="ECO:0007669"/>
    <property type="project" value="TreeGrafter"/>
</dbReference>
<dbReference type="Proteomes" id="UP000286113">
    <property type="component" value="Unassembled WGS sequence"/>
</dbReference>
<dbReference type="PANTHER" id="PTHR21089:SF1">
    <property type="entry name" value="BIFUNCTIONAL 3-DEHYDROQUINATE DEHYDRATASE_SHIKIMATE DEHYDROGENASE, CHLOROPLASTIC"/>
    <property type="match status" value="1"/>
</dbReference>
<reference evidence="21 22" key="1">
    <citation type="submission" date="2018-08" db="EMBL/GenBank/DDBJ databases">
        <title>A genome reference for cultivated species of the human gut microbiota.</title>
        <authorList>
            <person name="Zou Y."/>
            <person name="Xue W."/>
            <person name="Luo G."/>
        </authorList>
    </citation>
    <scope>NUCLEOTIDE SEQUENCE [LARGE SCALE GENOMIC DNA]</scope>
    <source>
        <strain evidence="19 25">AF11-14</strain>
        <strain evidence="18 24">AF15-25</strain>
        <strain evidence="17 26">AF22-1</strain>
        <strain evidence="20 23">AM42-23AC</strain>
        <strain evidence="16 22">OM06-11</strain>
        <strain evidence="15 21">TF06-40</strain>
    </source>
</reference>
<comment type="pathway">
    <text evidence="1">Metabolic intermediate biosynthesis; chorismate biosynthesis; chorismate from D-erythrose 4-phosphate and phosphoenolpyruvate: step 4/7.</text>
</comment>
<dbReference type="EMBL" id="VZCC01000094">
    <property type="protein sequence ID" value="MQN84738.1"/>
    <property type="molecule type" value="Genomic_DNA"/>
</dbReference>
<dbReference type="InterPro" id="IPR022893">
    <property type="entry name" value="Shikimate_DH_fam"/>
</dbReference>
<dbReference type="Proteomes" id="UP000285236">
    <property type="component" value="Unassembled WGS sequence"/>
</dbReference>
<dbReference type="Proteomes" id="UP001209476">
    <property type="component" value="Unassembled WGS sequence"/>
</dbReference>
<dbReference type="EMBL" id="QSUC01000008">
    <property type="protein sequence ID" value="RGN10930.1"/>
    <property type="molecule type" value="Genomic_DNA"/>
</dbReference>
<dbReference type="InterPro" id="IPR036291">
    <property type="entry name" value="NAD(P)-bd_dom_sf"/>
</dbReference>
<evidence type="ECO:0000313" key="11">
    <source>
        <dbReference type="EMBL" id="MQN79365.1"/>
    </source>
</evidence>
<dbReference type="Proteomes" id="UP000421408">
    <property type="component" value="Unassembled WGS sequence"/>
</dbReference>
<dbReference type="Proteomes" id="UP000423156">
    <property type="component" value="Unassembled WGS sequence"/>
</dbReference>
<evidence type="ECO:0000313" key="15">
    <source>
        <dbReference type="EMBL" id="RGL64648.1"/>
    </source>
</evidence>
<dbReference type="SUPFAM" id="SSF53223">
    <property type="entry name" value="Aminoacid dehydrogenase-like, N-terminal domain"/>
    <property type="match status" value="1"/>
</dbReference>
<evidence type="ECO:0000313" key="9">
    <source>
        <dbReference type="EMBL" id="MCW4165337.1"/>
    </source>
</evidence>
<dbReference type="Proteomes" id="UP001196316">
    <property type="component" value="Unassembled WGS sequence"/>
</dbReference>
<evidence type="ECO:0000313" key="16">
    <source>
        <dbReference type="EMBL" id="RGN10930.1"/>
    </source>
</evidence>
<evidence type="ECO:0000313" key="27">
    <source>
        <dbReference type="Proteomes" id="UP000406735"/>
    </source>
</evidence>
<accession>A0A3E4SPC3</accession>
<evidence type="ECO:0000313" key="14">
    <source>
        <dbReference type="EMBL" id="MST76947.1"/>
    </source>
</evidence>
<dbReference type="Proteomes" id="UP000261245">
    <property type="component" value="Unassembled WGS sequence"/>
</dbReference>
<evidence type="ECO:0000313" key="30">
    <source>
        <dbReference type="Proteomes" id="UP000423156"/>
    </source>
</evidence>
<dbReference type="GO" id="GO:0009423">
    <property type="term" value="P:chorismate biosynthetic process"/>
    <property type="evidence" value="ECO:0007669"/>
    <property type="project" value="TreeGrafter"/>
</dbReference>
<evidence type="ECO:0000313" key="5">
    <source>
        <dbReference type="EMBL" id="MBV3408115.1"/>
    </source>
</evidence>
<evidence type="ECO:0000313" key="29">
    <source>
        <dbReference type="Proteomes" id="UP000421408"/>
    </source>
</evidence>
<dbReference type="EMBL" id="QSAQ01000021">
    <property type="protein sequence ID" value="RGW67539.1"/>
    <property type="molecule type" value="Genomic_DNA"/>
</dbReference>
<reference evidence="5" key="4">
    <citation type="submission" date="2021-06" db="EMBL/GenBank/DDBJ databases">
        <title>Collection of gut derived symbiotic bacterial strains cultured from healthy donors.</title>
        <authorList>
            <person name="Lin H."/>
            <person name="Littmann E."/>
            <person name="Pamer E.G."/>
        </authorList>
    </citation>
    <scope>NUCLEOTIDE SEQUENCE</scope>
    <source>
        <strain evidence="5">MSK.21.60</strain>
    </source>
</reference>
<evidence type="ECO:0000313" key="23">
    <source>
        <dbReference type="Proteomes" id="UP000284990"/>
    </source>
</evidence>
<reference evidence="27 28" key="3">
    <citation type="submission" date="2019-09" db="EMBL/GenBank/DDBJ databases">
        <title>Distinct polysaccharide growth profiles of human intestinal Prevotella copri isolates.</title>
        <authorList>
            <person name="Fehlner-Peach H."/>
            <person name="Magnabosco C."/>
            <person name="Raghavan V."/>
            <person name="Scher J.U."/>
            <person name="Tett A."/>
            <person name="Cox L.M."/>
            <person name="Gottsegen C."/>
            <person name="Watters A."/>
            <person name="Wiltshire- Gordon J.D."/>
            <person name="Segata N."/>
            <person name="Bonneau R."/>
            <person name="Littman D.R."/>
        </authorList>
    </citation>
    <scope>NUCLEOTIDE SEQUENCE [LARGE SCALE GENOMIC DNA]</scope>
    <source>
        <strain evidence="30">BU41712</strain>
        <strain evidence="29">iAA108</strain>
        <strain evidence="10">IK21513</strain>
        <strain evidence="27">iK21513</strain>
        <strain evidence="28">iP54</strain>
    </source>
</reference>
<evidence type="ECO:0000313" key="20">
    <source>
        <dbReference type="EMBL" id="RHA89472.1"/>
    </source>
</evidence>
<evidence type="ECO:0000313" key="18">
    <source>
        <dbReference type="EMBL" id="RGV01656.1"/>
    </source>
</evidence>
<keyword evidence="3" id="KW-0057">Aromatic amino acid biosynthesis</keyword>
<evidence type="ECO:0000313" key="22">
    <source>
        <dbReference type="Proteomes" id="UP000261245"/>
    </source>
</evidence>
<dbReference type="EMBL" id="JANDWU010000011">
    <property type="protein sequence ID" value="MCP9549305.1"/>
    <property type="molecule type" value="Genomic_DNA"/>
</dbReference>
<dbReference type="InterPro" id="IPR046346">
    <property type="entry name" value="Aminoacid_DH-like_N_sf"/>
</dbReference>
<dbReference type="GeneID" id="69848767"/>
<protein>
    <submittedName>
        <fullName evidence="15">Shikimate dehydrogenase</fullName>
    </submittedName>
</protein>
<dbReference type="Gene3D" id="3.40.50.10860">
    <property type="entry name" value="Leucine Dehydrogenase, chain A, domain 1"/>
    <property type="match status" value="1"/>
</dbReference>
<dbReference type="EMBL" id="VZBQ01000163">
    <property type="protein sequence ID" value="MQN91281.1"/>
    <property type="molecule type" value="Genomic_DNA"/>
</dbReference>
<evidence type="ECO:0000313" key="6">
    <source>
        <dbReference type="EMBL" id="MCE4120712.1"/>
    </source>
</evidence>
<dbReference type="EMBL" id="QSFW01000001">
    <property type="protein sequence ID" value="RHA89472.1"/>
    <property type="molecule type" value="Genomic_DNA"/>
</dbReference>
<dbReference type="Proteomes" id="UP000261187">
    <property type="component" value="Unassembled WGS sequence"/>
</dbReference>
<dbReference type="Gene3D" id="3.40.50.720">
    <property type="entry name" value="NAD(P)-binding Rossmann-like Domain"/>
    <property type="match status" value="1"/>
</dbReference>
<reference evidence="14 31" key="2">
    <citation type="submission" date="2019-08" db="EMBL/GenBank/DDBJ databases">
        <title>In-depth cultivation of the pig gut microbiome towards novel bacterial diversity and tailored functional studies.</title>
        <authorList>
            <person name="Wylensek D."/>
            <person name="Hitch T.C.A."/>
            <person name="Clavel T."/>
        </authorList>
    </citation>
    <scope>NUCLEOTIDE SEQUENCE [LARGE SCALE GENOMIC DNA]</scope>
    <source>
        <strain evidence="14 31">LKV-178-WT-2C</strain>
    </source>
</reference>
<dbReference type="EMBL" id="JAPDUM010000001">
    <property type="protein sequence ID" value="MCW4165337.1"/>
    <property type="molecule type" value="Genomic_DNA"/>
</dbReference>
<evidence type="ECO:0000313" key="31">
    <source>
        <dbReference type="Proteomes" id="UP000450161"/>
    </source>
</evidence>
<evidence type="ECO:0000313" key="10">
    <source>
        <dbReference type="EMBL" id="MQN10553.1"/>
    </source>
</evidence>
<evidence type="ECO:0000313" key="8">
    <source>
        <dbReference type="EMBL" id="MCW4131470.1"/>
    </source>
</evidence>
<dbReference type="Proteomes" id="UP000450161">
    <property type="component" value="Unassembled WGS sequence"/>
</dbReference>
<dbReference type="GO" id="GO:0004764">
    <property type="term" value="F:shikimate 3-dehydrogenase (NADP+) activity"/>
    <property type="evidence" value="ECO:0007669"/>
    <property type="project" value="InterPro"/>
</dbReference>
<evidence type="ECO:0000313" key="17">
    <source>
        <dbReference type="EMBL" id="RGS46472.1"/>
    </source>
</evidence>
<dbReference type="GO" id="GO:0019632">
    <property type="term" value="P:shikimate metabolic process"/>
    <property type="evidence" value="ECO:0007669"/>
    <property type="project" value="TreeGrafter"/>
</dbReference>
<dbReference type="InterPro" id="IPR013708">
    <property type="entry name" value="Shikimate_DH-bd_N"/>
</dbReference>
<dbReference type="RefSeq" id="WP_006847236.1">
    <property type="nucleotide sequence ID" value="NZ_CAXTHI010000004.1"/>
</dbReference>
<evidence type="ECO:0000256" key="1">
    <source>
        <dbReference type="ARBA" id="ARBA00004871"/>
    </source>
</evidence>
<dbReference type="Proteomes" id="UP000286077">
    <property type="component" value="Unassembled WGS sequence"/>
</dbReference>
<evidence type="ECO:0000313" key="26">
    <source>
        <dbReference type="Proteomes" id="UP000286113"/>
    </source>
</evidence>
<reference evidence="7" key="6">
    <citation type="submission" date="2022-07" db="EMBL/GenBank/DDBJ databases">
        <title>Prevotella copri.</title>
        <authorList>
            <person name="Yang C."/>
        </authorList>
    </citation>
    <scope>NUCLEOTIDE SEQUENCE</scope>
    <source>
        <strain evidence="7">HF1805</strain>
    </source>
</reference>
<gene>
    <name evidence="20" type="ORF">DW916_00370</name>
    <name evidence="19" type="ORF">DWV60_08870</name>
    <name evidence="18" type="ORF">DWW35_00120</name>
    <name evidence="17" type="ORF">DWX90_10020</name>
    <name evidence="16" type="ORF">DXB80_04990</name>
    <name evidence="15" type="ORF">DXC61_00275</name>
    <name evidence="13" type="ORF">F7D59_15850</name>
    <name evidence="11" type="ORF">F7D71_16220</name>
    <name evidence="12" type="ORF">F7D74_12310</name>
    <name evidence="10" type="ORF">F7D97_11635</name>
    <name evidence="14" type="ORF">FYJ72_04455</name>
    <name evidence="5" type="ORF">KSW80_06845</name>
    <name evidence="6" type="ORF">LYY06_00340</name>
    <name evidence="7" type="ORF">NNC68_07440</name>
    <name evidence="9" type="ORF">ONS98_08940</name>
    <name evidence="8" type="ORF">ONT19_07670</name>
</gene>
<dbReference type="EMBL" id="JAJTVO010000001">
    <property type="protein sequence ID" value="MCE4120712.1"/>
    <property type="molecule type" value="Genomic_DNA"/>
</dbReference>
<dbReference type="EMBL" id="JAPDVG010000001">
    <property type="protein sequence ID" value="MCW4131470.1"/>
    <property type="molecule type" value="Genomic_DNA"/>
</dbReference>
<dbReference type="Proteomes" id="UP001200307">
    <property type="component" value="Unassembled WGS sequence"/>
</dbReference>
<reference evidence="11" key="8">
    <citation type="submission" date="2022-12" db="EMBL/GenBank/DDBJ databases">
        <title>Distinct polysaccharide growth profiles of human intestinal Prevotella copri isolates.</title>
        <authorList>
            <person name="Fehlner-Peach H."/>
            <person name="Magnabosco C."/>
            <person name="Raghavan V."/>
            <person name="Scher J.U."/>
            <person name="Tett A."/>
            <person name="Cox L.M."/>
            <person name="Gottsegen C."/>
            <person name="Watters A."/>
            <person name="Wiltshire- Gordon J.D."/>
            <person name="Segata N."/>
            <person name="Bonneau R."/>
            <person name="Littman D.R."/>
        </authorList>
    </citation>
    <scope>NUCLEOTIDE SEQUENCE</scope>
    <source>
        <strain evidence="11">BU41712</strain>
        <strain evidence="12">IAA108</strain>
        <strain evidence="13">IP54</strain>
    </source>
</reference>
<dbReference type="Proteomes" id="UP000420635">
    <property type="component" value="Unassembled WGS sequence"/>
</dbReference>
<dbReference type="EMBL" id="VZCY01000094">
    <property type="protein sequence ID" value="MQN10553.1"/>
    <property type="molecule type" value="Genomic_DNA"/>
</dbReference>
<evidence type="ECO:0000313" key="13">
    <source>
        <dbReference type="EMBL" id="MQN91281.1"/>
    </source>
</evidence>
<evidence type="ECO:0000256" key="2">
    <source>
        <dbReference type="ARBA" id="ARBA00023002"/>
    </source>
</evidence>
<sequence>MDKYGLIGYPLGHSFSKNYFNEKFENEGIDAQYINFEIPSIENLTEILDSNPELKGLNVTIPYKEKVISYLDVVSPEANAIGAVNVIKVEHRGEDVYLKGYNSDVIGFTKSIEPYIEPYHKKALILGTGGASKAINFGLKSLGLETAFVSRYERPGTIQYEKITPEVIKEYNVIVNCTPVGMYPHVDECPALPYEAMDSHTLLYDLIYNPDETLFMKKGKEHGATVKNGLEMLLLQAFASWDFWHQEK</sequence>
<evidence type="ECO:0000313" key="25">
    <source>
        <dbReference type="Proteomes" id="UP000286077"/>
    </source>
</evidence>
<dbReference type="Proteomes" id="UP001205506">
    <property type="component" value="Unassembled WGS sequence"/>
</dbReference>
<dbReference type="AlphaFoldDB" id="A0A3E4SPC3"/>
<dbReference type="Proteomes" id="UP001209417">
    <property type="component" value="Unassembled WGS sequence"/>
</dbReference>
<dbReference type="PANTHER" id="PTHR21089">
    <property type="entry name" value="SHIKIMATE DEHYDROGENASE"/>
    <property type="match status" value="1"/>
</dbReference>
<dbReference type="Proteomes" id="UP000406735">
    <property type="component" value="Unassembled WGS sequence"/>
</dbReference>
<dbReference type="Pfam" id="PF08501">
    <property type="entry name" value="Shikimate_dh_N"/>
    <property type="match status" value="1"/>
</dbReference>
<dbReference type="FunFam" id="3.40.50.720:FF:000427">
    <property type="entry name" value="Shikimate dehydrogenase"/>
    <property type="match status" value="1"/>
</dbReference>
<evidence type="ECO:0000313" key="24">
    <source>
        <dbReference type="Proteomes" id="UP000285236"/>
    </source>
</evidence>
<feature type="domain" description="Shikimate dehydrogenase substrate binding N-terminal" evidence="4">
    <location>
        <begin position="6"/>
        <end position="87"/>
    </location>
</feature>
<organism evidence="15 21">
    <name type="scientific">Segatella copri</name>
    <dbReference type="NCBI Taxonomy" id="165179"/>
    <lineage>
        <taxon>Bacteria</taxon>
        <taxon>Pseudomonadati</taxon>
        <taxon>Bacteroidota</taxon>
        <taxon>Bacteroidia</taxon>
        <taxon>Bacteroidales</taxon>
        <taxon>Prevotellaceae</taxon>
        <taxon>Segatella</taxon>
    </lineage>
</organism>
<name>A0A3E4SPC3_9BACT</name>
<dbReference type="EMBL" id="QRVN01000020">
    <property type="protein sequence ID" value="RGS46472.1"/>
    <property type="molecule type" value="Genomic_DNA"/>
</dbReference>
<dbReference type="GO" id="GO:0009073">
    <property type="term" value="P:aromatic amino acid family biosynthetic process"/>
    <property type="evidence" value="ECO:0007669"/>
    <property type="project" value="UniProtKB-KW"/>
</dbReference>
<dbReference type="Proteomes" id="UP000284990">
    <property type="component" value="Unassembled WGS sequence"/>
</dbReference>
<dbReference type="EMBL" id="QRYP01000001">
    <property type="protein sequence ID" value="RGV01656.1"/>
    <property type="molecule type" value="Genomic_DNA"/>
</dbReference>
<reference evidence="6" key="5">
    <citation type="submission" date="2021-12" db="EMBL/GenBank/DDBJ databases">
        <authorList>
            <person name="Lv X."/>
        </authorList>
    </citation>
    <scope>NUCLEOTIDE SEQUENCE</scope>
    <source>
        <strain evidence="6">HF2106</strain>
    </source>
</reference>
<evidence type="ECO:0000313" key="19">
    <source>
        <dbReference type="EMBL" id="RGW67539.1"/>
    </source>
</evidence>
<evidence type="ECO:0000313" key="28">
    <source>
        <dbReference type="Proteomes" id="UP000420635"/>
    </source>
</evidence>